<feature type="binding site" evidence="11">
    <location>
        <position position="141"/>
    </location>
    <ligand>
        <name>alpha-D-mannose 1-phosphate</name>
        <dbReference type="ChEBI" id="CHEBI:58409"/>
    </ligand>
</feature>
<evidence type="ECO:0000256" key="6">
    <source>
        <dbReference type="ARBA" id="ARBA00022490"/>
    </source>
</evidence>
<evidence type="ECO:0000256" key="3">
    <source>
        <dbReference type="ARBA" id="ARBA00009736"/>
    </source>
</evidence>
<dbReference type="GO" id="GO:0009298">
    <property type="term" value="P:GDP-mannose biosynthetic process"/>
    <property type="evidence" value="ECO:0007669"/>
    <property type="project" value="InterPro"/>
</dbReference>
<evidence type="ECO:0000256" key="4">
    <source>
        <dbReference type="ARBA" id="ARBA00011738"/>
    </source>
</evidence>
<keyword evidence="7 12" id="KW-0479">Metal-binding</keyword>
<sequence length="267" mass="30486">MKKLIAFDQDDTINITKLPMDNEMAELFRRLLERFQVCIISGCDWGVMKTNDIEPLKRLNKKSNFQNYFLLPTTGTQFWHYIGEGEKTFLEGQIEDDGWKREYAHFLTEEQIKIIGLELEAAVRELGYWCEKPKGEIIENRGSQVTFSALGQWAEAEDKHNWDKDMSKRRAIVSKIEPKLSSIGVQVNIGGATSIDVTLPNIDKAYGMAQLMERTGVKKEEILFIGDKLQPGGNDYPVKEFGIDTIEVSNCEETKWILKGILGINTN</sequence>
<dbReference type="Gene3D" id="3.30.1240.20">
    <property type="match status" value="1"/>
</dbReference>
<organism evidence="13 14">
    <name type="scientific">Lactococcus garvieae</name>
    <dbReference type="NCBI Taxonomy" id="1363"/>
    <lineage>
        <taxon>Bacteria</taxon>
        <taxon>Bacillati</taxon>
        <taxon>Bacillota</taxon>
        <taxon>Bacilli</taxon>
        <taxon>Lactobacillales</taxon>
        <taxon>Streptococcaceae</taxon>
        <taxon>Lactococcus</taxon>
    </lineage>
</organism>
<dbReference type="RefSeq" id="WP_274978426.1">
    <property type="nucleotide sequence ID" value="NZ_CP118627.1"/>
</dbReference>
<evidence type="ECO:0000313" key="14">
    <source>
        <dbReference type="Proteomes" id="UP001217324"/>
    </source>
</evidence>
<dbReference type="PANTHER" id="PTHR10466">
    <property type="entry name" value="PHOSPHOMANNOMUTASE"/>
    <property type="match status" value="1"/>
</dbReference>
<dbReference type="InterPro" id="IPR043169">
    <property type="entry name" value="PMM_cap"/>
</dbReference>
<comment type="subcellular location">
    <subcellularLocation>
        <location evidence="1">Cytoplasm</location>
    </subcellularLocation>
</comment>
<dbReference type="GO" id="GO:0005829">
    <property type="term" value="C:cytosol"/>
    <property type="evidence" value="ECO:0007669"/>
    <property type="project" value="TreeGrafter"/>
</dbReference>
<name>A0AAX3NE18_9LACT</name>
<protein>
    <recommendedName>
        <fullName evidence="5">phosphomannomutase</fullName>
        <ecNumber evidence="5">5.4.2.8</ecNumber>
    </recommendedName>
</protein>
<dbReference type="AlphaFoldDB" id="A0AAX3NE18"/>
<comment type="cofactor">
    <cofactor evidence="12">
        <name>Mg(2+)</name>
        <dbReference type="ChEBI" id="CHEBI:18420"/>
    </cofactor>
</comment>
<evidence type="ECO:0000256" key="1">
    <source>
        <dbReference type="ARBA" id="ARBA00004496"/>
    </source>
</evidence>
<dbReference type="GO" id="GO:0046872">
    <property type="term" value="F:metal ion binding"/>
    <property type="evidence" value="ECO:0007669"/>
    <property type="project" value="UniProtKB-KW"/>
</dbReference>
<dbReference type="GO" id="GO:0004615">
    <property type="term" value="F:phosphomannomutase activity"/>
    <property type="evidence" value="ECO:0007669"/>
    <property type="project" value="UniProtKB-EC"/>
</dbReference>
<evidence type="ECO:0000256" key="5">
    <source>
        <dbReference type="ARBA" id="ARBA00012730"/>
    </source>
</evidence>
<proteinExistence type="inferred from homology"/>
<dbReference type="Gene3D" id="3.40.50.1000">
    <property type="entry name" value="HAD superfamily/HAD-like"/>
    <property type="match status" value="1"/>
</dbReference>
<dbReference type="SUPFAM" id="SSF56784">
    <property type="entry name" value="HAD-like"/>
    <property type="match status" value="1"/>
</dbReference>
<evidence type="ECO:0000256" key="2">
    <source>
        <dbReference type="ARBA" id="ARBA00004699"/>
    </source>
</evidence>
<comment type="pathway">
    <text evidence="2">Nucleotide-sugar biosynthesis; GDP-alpha-D-mannose biosynthesis; alpha-D-mannose 1-phosphate from D-fructose 6-phosphate: step 2/2.</text>
</comment>
<feature type="binding site" evidence="12">
    <location>
        <position position="8"/>
    </location>
    <ligand>
        <name>Mg(2+)</name>
        <dbReference type="ChEBI" id="CHEBI:18420"/>
        <label>1</label>
    </ligand>
</feature>
<dbReference type="InterPro" id="IPR006379">
    <property type="entry name" value="HAD-SF_hydro_IIB"/>
</dbReference>
<evidence type="ECO:0000256" key="11">
    <source>
        <dbReference type="PIRSR" id="PIRSR605002-2"/>
    </source>
</evidence>
<dbReference type="GO" id="GO:0016791">
    <property type="term" value="F:phosphatase activity"/>
    <property type="evidence" value="ECO:0007669"/>
    <property type="project" value="UniProtKB-ARBA"/>
</dbReference>
<feature type="binding site" evidence="11">
    <location>
        <position position="196"/>
    </location>
    <ligand>
        <name>alpha-D-mannose 1-phosphate</name>
        <dbReference type="ChEBI" id="CHEBI:58409"/>
    </ligand>
</feature>
<comment type="subunit">
    <text evidence="4">Homodimer.</text>
</comment>
<evidence type="ECO:0000256" key="12">
    <source>
        <dbReference type="PIRSR" id="PIRSR605002-3"/>
    </source>
</evidence>
<keyword evidence="8 12" id="KW-0460">Magnesium</keyword>
<feature type="binding site" evidence="11">
    <location>
        <position position="194"/>
    </location>
    <ligand>
        <name>alpha-D-mannose 1-phosphate</name>
        <dbReference type="ChEBI" id="CHEBI:58409"/>
    </ligand>
</feature>
<dbReference type="EC" id="5.4.2.8" evidence="5"/>
<dbReference type="InterPro" id="IPR005002">
    <property type="entry name" value="PMM"/>
</dbReference>
<gene>
    <name evidence="13" type="ORF">PWF74_03425</name>
</gene>
<dbReference type="GO" id="GO:0006487">
    <property type="term" value="P:protein N-linked glycosylation"/>
    <property type="evidence" value="ECO:0007669"/>
    <property type="project" value="TreeGrafter"/>
</dbReference>
<keyword evidence="6" id="KW-0963">Cytoplasm</keyword>
<keyword evidence="9" id="KW-0413">Isomerase</keyword>
<dbReference type="Proteomes" id="UP001217324">
    <property type="component" value="Chromosome"/>
</dbReference>
<evidence type="ECO:0000256" key="7">
    <source>
        <dbReference type="ARBA" id="ARBA00022723"/>
    </source>
</evidence>
<feature type="active site" description="Nucleophile" evidence="10">
    <location>
        <position position="8"/>
    </location>
</feature>
<accession>A0AAX3NE18</accession>
<dbReference type="EMBL" id="CP118627">
    <property type="protein sequence ID" value="WEA14569.1"/>
    <property type="molecule type" value="Genomic_DNA"/>
</dbReference>
<dbReference type="InterPro" id="IPR036412">
    <property type="entry name" value="HAD-like_sf"/>
</dbReference>
<feature type="binding site" evidence="12">
    <location>
        <position position="10"/>
    </location>
    <ligand>
        <name>Mg(2+)</name>
        <dbReference type="ChEBI" id="CHEBI:18420"/>
        <label>1</label>
    </ligand>
</feature>
<dbReference type="InterPro" id="IPR023214">
    <property type="entry name" value="HAD_sf"/>
</dbReference>
<dbReference type="PANTHER" id="PTHR10466:SF0">
    <property type="entry name" value="PHOSPHOMANNOMUTASE"/>
    <property type="match status" value="1"/>
</dbReference>
<evidence type="ECO:0000256" key="8">
    <source>
        <dbReference type="ARBA" id="ARBA00022842"/>
    </source>
</evidence>
<comment type="similarity">
    <text evidence="3">Belongs to the eukaryotic PMM family.</text>
</comment>
<feature type="binding site" evidence="12">
    <location>
        <position position="227"/>
    </location>
    <ligand>
        <name>Mg(2+)</name>
        <dbReference type="ChEBI" id="CHEBI:18420"/>
        <label>1</label>
    </ligand>
</feature>
<dbReference type="GO" id="GO:0006013">
    <property type="term" value="P:mannose metabolic process"/>
    <property type="evidence" value="ECO:0007669"/>
    <property type="project" value="TreeGrafter"/>
</dbReference>
<keyword evidence="13" id="KW-0378">Hydrolase</keyword>
<dbReference type="NCBIfam" id="TIGR01484">
    <property type="entry name" value="HAD-SF-IIB"/>
    <property type="match status" value="1"/>
</dbReference>
<evidence type="ECO:0000256" key="10">
    <source>
        <dbReference type="PIRSR" id="PIRSR605002-1"/>
    </source>
</evidence>
<dbReference type="Pfam" id="PF03332">
    <property type="entry name" value="PMM"/>
    <property type="match status" value="1"/>
</dbReference>
<evidence type="ECO:0000256" key="9">
    <source>
        <dbReference type="ARBA" id="ARBA00023235"/>
    </source>
</evidence>
<feature type="active site" description="Proton donor/acceptor" evidence="10">
    <location>
        <position position="10"/>
    </location>
</feature>
<evidence type="ECO:0000313" key="13">
    <source>
        <dbReference type="EMBL" id="WEA14569.1"/>
    </source>
</evidence>
<reference evidence="13" key="1">
    <citation type="submission" date="2023-02" db="EMBL/GenBank/DDBJ databases">
        <title>Comparative genomics and fermentation flavor characterization of five lactic acid bacteria reveal flavor biosynthesis metabolic pathways in fermented muskmelon puree.</title>
        <authorList>
            <person name="Yuan L."/>
            <person name="Li M."/>
            <person name="Xu X."/>
            <person name="Lao F."/>
            <person name="Wu J."/>
        </authorList>
    </citation>
    <scope>NUCLEOTIDE SEQUENCE</scope>
    <source>
        <strain evidence="13">Pa-2</strain>
    </source>
</reference>